<keyword evidence="2" id="KW-0150">Chloroplast</keyword>
<accession>A0A1W5RND1</accession>
<dbReference type="RefSeq" id="YP_009364181.1">
    <property type="nucleotide sequence ID" value="NC_034655.1"/>
</dbReference>
<reference evidence="2" key="1">
    <citation type="journal article" date="2017" name="PeerJ">
        <title>lastomes of the green algae Hydrodictyon reticulatum and Pediastrum duplex (Sphaeropleales, Chlorophyceae).</title>
        <authorList>
            <person name="McManus H.A."/>
            <person name="Sanchez D."/>
            <person name="Karol K.G."/>
        </authorList>
    </citation>
    <scope>NUCLEOTIDE SEQUENCE</scope>
</reference>
<keyword evidence="1" id="KW-0472">Membrane</keyword>
<dbReference type="AlphaFoldDB" id="A0A1W5RND1"/>
<evidence type="ECO:0000256" key="1">
    <source>
        <dbReference type="SAM" id="Phobius"/>
    </source>
</evidence>
<name>A0A1W5RND1_HYDRE</name>
<keyword evidence="1" id="KW-0812">Transmembrane</keyword>
<dbReference type="EMBL" id="KY114065">
    <property type="protein sequence ID" value="AQU64521.1"/>
    <property type="molecule type" value="Genomic_DNA"/>
</dbReference>
<keyword evidence="1" id="KW-1133">Transmembrane helix</keyword>
<geneLocation type="chloroplast" evidence="2"/>
<keyword evidence="2" id="KW-0934">Plastid</keyword>
<protein>
    <submittedName>
        <fullName evidence="2">Uncharacterized protein</fullName>
    </submittedName>
</protein>
<dbReference type="RefSeq" id="YP_009364238.1">
    <property type="nucleotide sequence ID" value="NC_034655.1"/>
</dbReference>
<evidence type="ECO:0000313" key="2">
    <source>
        <dbReference type="EMBL" id="AQU64522.1"/>
    </source>
</evidence>
<proteinExistence type="predicted"/>
<feature type="transmembrane region" description="Helical" evidence="1">
    <location>
        <begin position="333"/>
        <end position="355"/>
    </location>
</feature>
<dbReference type="EMBL" id="KY114065">
    <property type="protein sequence ID" value="AQU64522.1"/>
    <property type="molecule type" value="Genomic_DNA"/>
</dbReference>
<dbReference type="GeneID" id="32880312"/>
<gene>
    <name evidence="2" type="primary">orf383</name>
</gene>
<sequence length="383" mass="43274">MQMPPLFGEAEPLLRFSAKPNRFFASPLRRCLRFSAKPNRFFASAMPPLFGEAEPLLRFSAKPNRFFASASAEPMPTLRGRCKRNSTSLRLRRSRCLRFAGDANETQLRFSAKPNRFFASAMPPLFGEAEPLLRFSAKPNRFFASASAEPMPTLRGRCKRNSTSLRLRRSRCLRFAGDANETQLRFGEAYASPLLRFGFGGADADAFASLRRSLRFAGDANETQLRFGEASASPLLRFGFGGADANAKEGRCKRNSTSLRRSLRFSASSLRLRRSRCRCLRFASPKPPLLRFFASASAEPMPMRRKGDANFYSLHRMLRLRLRRSRCQCEGRAMQTFILCIACFGFGGADAFASLRRRLHFASAKPMRIGFADESERARFRRA</sequence>
<dbReference type="GeneID" id="32880383"/>
<organism evidence="2">
    <name type="scientific">Hydrodictyon reticulatum</name>
    <name type="common">Water net</name>
    <name type="synonym">Conferva reticulatum</name>
    <dbReference type="NCBI Taxonomy" id="3107"/>
    <lineage>
        <taxon>Eukaryota</taxon>
        <taxon>Viridiplantae</taxon>
        <taxon>Chlorophyta</taxon>
        <taxon>core chlorophytes</taxon>
        <taxon>Chlorophyceae</taxon>
        <taxon>CS clade</taxon>
        <taxon>Sphaeropleales</taxon>
        <taxon>Hydrodictyaceae</taxon>
        <taxon>Hydrodictyon</taxon>
    </lineage>
</organism>